<sequence length="216" mass="23202">MSNNLTRQELPAEDLGDLTAPPVRGAGLSGLLDETPAPPPQHDVDPVDAAETFEPAGTAETSEEDEVVTPIRPLSSTRAPAPRKPGRPRTRTKPASAVYVTAGVKKRFEKYRHDNKSTNLQVVLEAISAMHKAGKLDQIIQESRYSTAPVNDLFPADPSAVRYLGGGSSQISFSPTPEQEAVIDQIGKKLGFDTRSTWIAPVLNAFLPGKKDATAH</sequence>
<gene>
    <name evidence="2" type="ORF">AWC31_00995</name>
</gene>
<protein>
    <submittedName>
        <fullName evidence="2">Uncharacterized protein</fullName>
    </submittedName>
</protein>
<proteinExistence type="predicted"/>
<feature type="region of interest" description="Disordered" evidence="1">
    <location>
        <begin position="1"/>
        <end position="96"/>
    </location>
</feature>
<dbReference type="Proteomes" id="UP000193964">
    <property type="component" value="Unassembled WGS sequence"/>
</dbReference>
<dbReference type="AlphaFoldDB" id="A0A1X2FC53"/>
<organism evidence="2 3">
    <name type="scientific">Mycolicibacterium wolinskyi</name>
    <dbReference type="NCBI Taxonomy" id="59750"/>
    <lineage>
        <taxon>Bacteria</taxon>
        <taxon>Bacillati</taxon>
        <taxon>Actinomycetota</taxon>
        <taxon>Actinomycetes</taxon>
        <taxon>Mycobacteriales</taxon>
        <taxon>Mycobacteriaceae</taxon>
        <taxon>Mycolicibacterium</taxon>
    </lineage>
</organism>
<dbReference type="EMBL" id="LQQA01000012">
    <property type="protein sequence ID" value="ORX16022.1"/>
    <property type="molecule type" value="Genomic_DNA"/>
</dbReference>
<dbReference type="OrthoDB" id="4616593at2"/>
<evidence type="ECO:0000256" key="1">
    <source>
        <dbReference type="SAM" id="MobiDB-lite"/>
    </source>
</evidence>
<name>A0A1X2FC53_9MYCO</name>
<reference evidence="2 3" key="1">
    <citation type="submission" date="2016-01" db="EMBL/GenBank/DDBJ databases">
        <title>The new phylogeny of the genus Mycobacterium.</title>
        <authorList>
            <person name="Tarcisio F."/>
            <person name="Conor M."/>
            <person name="Antonella G."/>
            <person name="Elisabetta G."/>
            <person name="Giulia F.S."/>
            <person name="Sara T."/>
            <person name="Anna F."/>
            <person name="Clotilde B."/>
            <person name="Roberto B."/>
            <person name="Veronica D.S."/>
            <person name="Fabio R."/>
            <person name="Monica P."/>
            <person name="Olivier J."/>
            <person name="Enrico T."/>
            <person name="Nicola S."/>
        </authorList>
    </citation>
    <scope>NUCLEOTIDE SEQUENCE [LARGE SCALE GENOMIC DNA]</scope>
    <source>
        <strain evidence="2 3">ATCC 700010</strain>
    </source>
</reference>
<dbReference type="RefSeq" id="WP_085144489.1">
    <property type="nucleotide sequence ID" value="NZ_JACKUA010000036.1"/>
</dbReference>
<evidence type="ECO:0000313" key="3">
    <source>
        <dbReference type="Proteomes" id="UP000193964"/>
    </source>
</evidence>
<accession>A0A1X2FC53</accession>
<evidence type="ECO:0000313" key="2">
    <source>
        <dbReference type="EMBL" id="ORX16022.1"/>
    </source>
</evidence>
<comment type="caution">
    <text evidence="2">The sequence shown here is derived from an EMBL/GenBank/DDBJ whole genome shotgun (WGS) entry which is preliminary data.</text>
</comment>